<dbReference type="InterPro" id="IPR002104">
    <property type="entry name" value="Integrase_catalytic"/>
</dbReference>
<sequence length="446" mass="50215">MAADKSNGMALLKDIQCRNAHLEEGKTESNYRDGGGLVLVVTAERKRWRFVSSLYGKRIKIWLGDYPALGLKQARLAAEECRDSIRSGKDPSVERKLHKEAGKLAQASTFEVVALEWLEEHCRVKNIKPVTSTRIASQLRKHIFPHIGRLPVDTLNEALLRKPVDLLSKQGHQQTAARVLQHISSVMKHGKRTSRIQHDPVSSLTGRNGILPVIVSTPKAALPLESMPQLLQKLRSVDCLLIIKLFLRFALLTGARSSEIRFARWDEFNLAEGLWTIPPEREPVEGVAYSYRGEKMGRPRMIFLSRQAIEVMQQVHGLNEHATFVFAGGRVGSPVSNTGINNAIRAMGYSTGTDQCLHGFRTTMTSALNEAMRFHRDAIELHIGHAAKNDKGDLAPSAKAIRDLYNRKARYLQHRQEMMQWYSDWLDELEKRGEFVEPADFTVAAS</sequence>
<evidence type="ECO:0000259" key="7">
    <source>
        <dbReference type="PROSITE" id="PS51900"/>
    </source>
</evidence>
<dbReference type="Gene3D" id="3.30.160.390">
    <property type="entry name" value="Integrase, DNA-binding domain"/>
    <property type="match status" value="1"/>
</dbReference>
<dbReference type="GO" id="GO:0003677">
    <property type="term" value="F:DNA binding"/>
    <property type="evidence" value="ECO:0007669"/>
    <property type="project" value="UniProtKB-KW"/>
</dbReference>
<dbReference type="InterPro" id="IPR010998">
    <property type="entry name" value="Integrase_recombinase_N"/>
</dbReference>
<evidence type="ECO:0000256" key="5">
    <source>
        <dbReference type="PROSITE-ProRule" id="PRU01248"/>
    </source>
</evidence>
<feature type="domain" description="Tyr recombinase" evidence="6">
    <location>
        <begin position="217"/>
        <end position="420"/>
    </location>
</feature>
<dbReference type="Pfam" id="PF00589">
    <property type="entry name" value="Phage_integrase"/>
    <property type="match status" value="1"/>
</dbReference>
<evidence type="ECO:0000256" key="1">
    <source>
        <dbReference type="ARBA" id="ARBA00008857"/>
    </source>
</evidence>
<dbReference type="InterPro" id="IPR013762">
    <property type="entry name" value="Integrase-like_cat_sf"/>
</dbReference>
<dbReference type="InterPro" id="IPR044068">
    <property type="entry name" value="CB"/>
</dbReference>
<keyword evidence="3 5" id="KW-0238">DNA-binding</keyword>
<dbReference type="InterPro" id="IPR025166">
    <property type="entry name" value="Integrase_DNA_bind_dom"/>
</dbReference>
<dbReference type="InterPro" id="IPR053876">
    <property type="entry name" value="Phage_int_M"/>
</dbReference>
<dbReference type="PANTHER" id="PTHR30629:SF2">
    <property type="entry name" value="PROPHAGE INTEGRASE INTS-RELATED"/>
    <property type="match status" value="1"/>
</dbReference>
<dbReference type="PROSITE" id="PS51900">
    <property type="entry name" value="CB"/>
    <property type="match status" value="1"/>
</dbReference>
<evidence type="ECO:0000313" key="9">
    <source>
        <dbReference type="Proteomes" id="UP001219956"/>
    </source>
</evidence>
<dbReference type="InterPro" id="IPR050808">
    <property type="entry name" value="Phage_Integrase"/>
</dbReference>
<dbReference type="InterPro" id="IPR011010">
    <property type="entry name" value="DNA_brk_join_enz"/>
</dbReference>
<evidence type="ECO:0000256" key="2">
    <source>
        <dbReference type="ARBA" id="ARBA00022908"/>
    </source>
</evidence>
<dbReference type="Pfam" id="PF22022">
    <property type="entry name" value="Phage_int_M"/>
    <property type="match status" value="1"/>
</dbReference>
<evidence type="ECO:0000256" key="3">
    <source>
        <dbReference type="ARBA" id="ARBA00023125"/>
    </source>
</evidence>
<dbReference type="InterPro" id="IPR038488">
    <property type="entry name" value="Integrase_DNA-bd_sf"/>
</dbReference>
<reference evidence="8 9" key="1">
    <citation type="submission" date="2023-01" db="EMBL/GenBank/DDBJ databases">
        <title>Novel species of the genus Vogesella isolated from rivers.</title>
        <authorList>
            <person name="Lu H."/>
        </authorList>
    </citation>
    <scope>NUCLEOTIDE SEQUENCE [LARGE SCALE GENOMIC DNA]</scope>
    <source>
        <strain evidence="8 9">DC21W</strain>
    </source>
</reference>
<evidence type="ECO:0000259" key="6">
    <source>
        <dbReference type="PROSITE" id="PS51898"/>
    </source>
</evidence>
<keyword evidence="2" id="KW-0229">DNA integration</keyword>
<dbReference type="Pfam" id="PF13356">
    <property type="entry name" value="Arm-DNA-bind_3"/>
    <property type="match status" value="1"/>
</dbReference>
<keyword evidence="4" id="KW-0233">DNA recombination</keyword>
<evidence type="ECO:0000313" key="8">
    <source>
        <dbReference type="EMBL" id="MDC7715989.1"/>
    </source>
</evidence>
<proteinExistence type="inferred from homology"/>
<dbReference type="PROSITE" id="PS51898">
    <property type="entry name" value="TYR_RECOMBINASE"/>
    <property type="match status" value="1"/>
</dbReference>
<evidence type="ECO:0000256" key="4">
    <source>
        <dbReference type="ARBA" id="ARBA00023172"/>
    </source>
</evidence>
<dbReference type="Gene3D" id="1.10.443.10">
    <property type="entry name" value="Intergrase catalytic core"/>
    <property type="match status" value="1"/>
</dbReference>
<organism evidence="8 9">
    <name type="scientific">Vogesella aquatica</name>
    <dbReference type="NCBI Taxonomy" id="2984206"/>
    <lineage>
        <taxon>Bacteria</taxon>
        <taxon>Pseudomonadati</taxon>
        <taxon>Pseudomonadota</taxon>
        <taxon>Betaproteobacteria</taxon>
        <taxon>Neisseriales</taxon>
        <taxon>Chromobacteriaceae</taxon>
        <taxon>Vogesella</taxon>
    </lineage>
</organism>
<dbReference type="CDD" id="cd00801">
    <property type="entry name" value="INT_P4_C"/>
    <property type="match status" value="1"/>
</dbReference>
<dbReference type="RefSeq" id="WP_272750439.1">
    <property type="nucleotide sequence ID" value="NZ_JAQQLF010000002.1"/>
</dbReference>
<protein>
    <submittedName>
        <fullName evidence="8">Integrase arm-type DNA-binding domain-containing protein</fullName>
    </submittedName>
</protein>
<name>A0ABT5ITY0_9NEIS</name>
<keyword evidence="9" id="KW-1185">Reference proteome</keyword>
<dbReference type="EMBL" id="JAQQLF010000002">
    <property type="protein sequence ID" value="MDC7715989.1"/>
    <property type="molecule type" value="Genomic_DNA"/>
</dbReference>
<comment type="caution">
    <text evidence="8">The sequence shown here is derived from an EMBL/GenBank/DDBJ whole genome shotgun (WGS) entry which is preliminary data.</text>
</comment>
<accession>A0ABT5ITY0</accession>
<dbReference type="SUPFAM" id="SSF56349">
    <property type="entry name" value="DNA breaking-rejoining enzymes"/>
    <property type="match status" value="1"/>
</dbReference>
<dbReference type="Gene3D" id="1.10.150.130">
    <property type="match status" value="1"/>
</dbReference>
<feature type="domain" description="Core-binding (CB)" evidence="7">
    <location>
        <begin position="108"/>
        <end position="191"/>
    </location>
</feature>
<dbReference type="PANTHER" id="PTHR30629">
    <property type="entry name" value="PROPHAGE INTEGRASE"/>
    <property type="match status" value="1"/>
</dbReference>
<gene>
    <name evidence="8" type="ORF">PQU95_01960</name>
</gene>
<dbReference type="Proteomes" id="UP001219956">
    <property type="component" value="Unassembled WGS sequence"/>
</dbReference>
<comment type="similarity">
    <text evidence="1">Belongs to the 'phage' integrase family.</text>
</comment>